<name>A0ABS4NUX9_9BACL</name>
<evidence type="ECO:0000256" key="1">
    <source>
        <dbReference type="ARBA" id="ARBA00007401"/>
    </source>
</evidence>
<keyword evidence="2 7" id="KW-0378">Hydrolase</keyword>
<dbReference type="InterPro" id="IPR006103">
    <property type="entry name" value="Glyco_hydro_2_cat"/>
</dbReference>
<evidence type="ECO:0000313" key="7">
    <source>
        <dbReference type="EMBL" id="MBP2113230.1"/>
    </source>
</evidence>
<feature type="domain" description="Glycoside hydrolase family 2 immunoglobulin-like beta-sandwich" evidence="4">
    <location>
        <begin position="232"/>
        <end position="271"/>
    </location>
</feature>
<reference evidence="7 8" key="1">
    <citation type="submission" date="2021-03" db="EMBL/GenBank/DDBJ databases">
        <title>Genomic Encyclopedia of Type Strains, Phase IV (KMG-IV): sequencing the most valuable type-strain genomes for metagenomic binning, comparative biology and taxonomic classification.</title>
        <authorList>
            <person name="Goeker M."/>
        </authorList>
    </citation>
    <scope>NUCLEOTIDE SEQUENCE [LARGE SCALE GENOMIC DNA]</scope>
    <source>
        <strain evidence="7 8">DSM 101953</strain>
    </source>
</reference>
<evidence type="ECO:0000256" key="2">
    <source>
        <dbReference type="ARBA" id="ARBA00022801"/>
    </source>
</evidence>
<dbReference type="SUPFAM" id="SSF49785">
    <property type="entry name" value="Galactose-binding domain-like"/>
    <property type="match status" value="1"/>
</dbReference>
<dbReference type="EMBL" id="JAGGLV010000010">
    <property type="protein sequence ID" value="MBP2113230.1"/>
    <property type="molecule type" value="Genomic_DNA"/>
</dbReference>
<accession>A0ABS4NUX9</accession>
<dbReference type="SUPFAM" id="SSF51445">
    <property type="entry name" value="(Trans)glycosidases"/>
    <property type="match status" value="1"/>
</dbReference>
<dbReference type="Pfam" id="PF00703">
    <property type="entry name" value="Glyco_hydro_2"/>
    <property type="match status" value="1"/>
</dbReference>
<dbReference type="InterPro" id="IPR051913">
    <property type="entry name" value="GH2_Domain-Containing"/>
</dbReference>
<evidence type="ECO:0000259" key="5">
    <source>
        <dbReference type="Pfam" id="PF02836"/>
    </source>
</evidence>
<dbReference type="InterPro" id="IPR017853">
    <property type="entry name" value="GH"/>
</dbReference>
<dbReference type="RefSeq" id="WP_209875055.1">
    <property type="nucleotide sequence ID" value="NZ_JAGGLV010000010.1"/>
</dbReference>
<comment type="caution">
    <text evidence="7">The sequence shown here is derived from an EMBL/GenBank/DDBJ whole genome shotgun (WGS) entry which is preliminary data.</text>
</comment>
<dbReference type="SUPFAM" id="SSF49303">
    <property type="entry name" value="beta-Galactosidase/glucuronidase domain"/>
    <property type="match status" value="1"/>
</dbReference>
<dbReference type="PANTHER" id="PTHR42732">
    <property type="entry name" value="BETA-GALACTOSIDASE"/>
    <property type="match status" value="1"/>
</dbReference>
<dbReference type="PANTHER" id="PTHR42732:SF1">
    <property type="entry name" value="BETA-MANNOSIDASE"/>
    <property type="match status" value="1"/>
</dbReference>
<dbReference type="InterPro" id="IPR036156">
    <property type="entry name" value="Beta-gal/glucu_dom_sf"/>
</dbReference>
<dbReference type="Pfam" id="PF02836">
    <property type="entry name" value="Glyco_hydro_2_C"/>
    <property type="match status" value="1"/>
</dbReference>
<evidence type="ECO:0000313" key="8">
    <source>
        <dbReference type="Proteomes" id="UP000773462"/>
    </source>
</evidence>
<dbReference type="Pfam" id="PF02837">
    <property type="entry name" value="Glyco_hydro_2_N"/>
    <property type="match status" value="1"/>
</dbReference>
<keyword evidence="8" id="KW-1185">Reference proteome</keyword>
<evidence type="ECO:0000256" key="3">
    <source>
        <dbReference type="ARBA" id="ARBA00023295"/>
    </source>
</evidence>
<dbReference type="Gene3D" id="2.60.40.10">
    <property type="entry name" value="Immunoglobulins"/>
    <property type="match status" value="1"/>
</dbReference>
<feature type="domain" description="Glycosyl hydrolases family 2 sugar binding" evidence="6">
    <location>
        <begin position="10"/>
        <end position="132"/>
    </location>
</feature>
<organism evidence="7 8">
    <name type="scientific">Paenibacillus silagei</name>
    <dbReference type="NCBI Taxonomy" id="1670801"/>
    <lineage>
        <taxon>Bacteria</taxon>
        <taxon>Bacillati</taxon>
        <taxon>Bacillota</taxon>
        <taxon>Bacilli</taxon>
        <taxon>Bacillales</taxon>
        <taxon>Paenibacillaceae</taxon>
        <taxon>Paenibacillus</taxon>
    </lineage>
</organism>
<dbReference type="Gene3D" id="3.20.20.80">
    <property type="entry name" value="Glycosidases"/>
    <property type="match status" value="1"/>
</dbReference>
<dbReference type="InterPro" id="IPR013783">
    <property type="entry name" value="Ig-like_fold"/>
</dbReference>
<evidence type="ECO:0000259" key="4">
    <source>
        <dbReference type="Pfam" id="PF00703"/>
    </source>
</evidence>
<dbReference type="InterPro" id="IPR006104">
    <property type="entry name" value="Glyco_hydro_2_N"/>
</dbReference>
<dbReference type="Gene3D" id="2.60.120.260">
    <property type="entry name" value="Galactose-binding domain-like"/>
    <property type="match status" value="1"/>
</dbReference>
<evidence type="ECO:0000259" key="6">
    <source>
        <dbReference type="Pfam" id="PF02837"/>
    </source>
</evidence>
<keyword evidence="3 7" id="KW-0326">Glycosidase</keyword>
<dbReference type="EC" id="3.2.1.31" evidence="7"/>
<feature type="domain" description="Glycoside hydrolase family 2 catalytic" evidence="5">
    <location>
        <begin position="274"/>
        <end position="481"/>
    </location>
</feature>
<protein>
    <submittedName>
        <fullName evidence="7">Beta-glucuronidase</fullName>
        <ecNumber evidence="7">3.2.1.31</ecNumber>
    </submittedName>
</protein>
<comment type="similarity">
    <text evidence="1">Belongs to the glycosyl hydrolase 2 family.</text>
</comment>
<dbReference type="InterPro" id="IPR008979">
    <property type="entry name" value="Galactose-bd-like_sf"/>
</dbReference>
<dbReference type="GO" id="GO:0004566">
    <property type="term" value="F:beta-glucuronidase activity"/>
    <property type="evidence" value="ECO:0007669"/>
    <property type="project" value="UniProtKB-EC"/>
</dbReference>
<proteinExistence type="inferred from homology"/>
<dbReference type="InterPro" id="IPR006102">
    <property type="entry name" value="Ig-like_GH2"/>
</dbReference>
<dbReference type="Proteomes" id="UP000773462">
    <property type="component" value="Unassembled WGS sequence"/>
</dbReference>
<sequence length="650" mass="73067">MHTTGRHNISLDEGWCFQADTAGAGEREEWQITGLPAPREVAVPHTWNVEEGLEEYRGAGWYEYSLSIPEEWSGSRFRLHFEAVYRDAVVWINGLEAGSHINSGYTAFELEVSAHILHGKENRITVKADNSPAAQALPQALSFDWADDGGIIRPVQLIVTGQTAVKHIRVSPAVRFGPAGQQASGRLLAEVQLCGPSASATIGAAIFKNGTQIWEDHRPLPPQSAAWQLVEMEWLPVELWHFDHPHLYRLQLIIREGGQLHDEVTVHFGFREIVVRGHELWLNREPVRLMGVEWMPGSNPASGMAEKLEDLGAMLERLKEANAVITRFHWQQGNELLDWCDRNGILVQEEIPHWQQPAEPDQHTFAVALSQAKEMIRDHSHHPCIFAWGMGNELNGQSETTLRYMKQLKLEIHALDSQRLINYVSNTVHLKPRSDATGAGDLLMWNDYIGTWHGGLDEDEVIRQMLADYPDKPVVVAEYGLCEPVYEGGDPRRTAILVHKTELYRKYPQFAALIFFSLNDYRTQMGEDGQGRWKQRVHGSVDVHNRVKPSFAALREMASPLLLADTPVQTEGEFEVTLTCRKDIPSYAVQGYYVTMSTDGVEGAAQVIPDMQPGEVRTLSLKLPAAPVTELTLTVYRPNGFSVLELELGQ</sequence>
<gene>
    <name evidence="7" type="ORF">J2Z70_003389</name>
</gene>